<proteinExistence type="predicted"/>
<sequence length="67" mass="7669">MFKEHPNHPMHGSQKGENSAMRRWARLWNHKDGPNYPTHHKGAQSPLTVPQLLTKITAVSPTRPHRA</sequence>
<dbReference type="EMBL" id="KE344869">
    <property type="protein sequence ID" value="EXB82502.1"/>
    <property type="molecule type" value="Genomic_DNA"/>
</dbReference>
<keyword evidence="3" id="KW-1185">Reference proteome</keyword>
<accession>W9RCG9</accession>
<protein>
    <submittedName>
        <fullName evidence="2">Uncharacterized protein</fullName>
    </submittedName>
</protein>
<dbReference type="AlphaFoldDB" id="W9RCG9"/>
<name>W9RCG9_9ROSA</name>
<feature type="region of interest" description="Disordered" evidence="1">
    <location>
        <begin position="1"/>
        <end position="49"/>
    </location>
</feature>
<evidence type="ECO:0000256" key="1">
    <source>
        <dbReference type="SAM" id="MobiDB-lite"/>
    </source>
</evidence>
<reference evidence="3" key="1">
    <citation type="submission" date="2013-01" db="EMBL/GenBank/DDBJ databases">
        <title>Draft Genome Sequence of a Mulberry Tree, Morus notabilis C.K. Schneid.</title>
        <authorList>
            <person name="He N."/>
            <person name="Zhao S."/>
        </authorList>
    </citation>
    <scope>NUCLEOTIDE SEQUENCE</scope>
</reference>
<dbReference type="Proteomes" id="UP000030645">
    <property type="component" value="Unassembled WGS sequence"/>
</dbReference>
<evidence type="ECO:0000313" key="2">
    <source>
        <dbReference type="EMBL" id="EXB82502.1"/>
    </source>
</evidence>
<organism evidence="2 3">
    <name type="scientific">Morus notabilis</name>
    <dbReference type="NCBI Taxonomy" id="981085"/>
    <lineage>
        <taxon>Eukaryota</taxon>
        <taxon>Viridiplantae</taxon>
        <taxon>Streptophyta</taxon>
        <taxon>Embryophyta</taxon>
        <taxon>Tracheophyta</taxon>
        <taxon>Spermatophyta</taxon>
        <taxon>Magnoliopsida</taxon>
        <taxon>eudicotyledons</taxon>
        <taxon>Gunneridae</taxon>
        <taxon>Pentapetalae</taxon>
        <taxon>rosids</taxon>
        <taxon>fabids</taxon>
        <taxon>Rosales</taxon>
        <taxon>Moraceae</taxon>
        <taxon>Moreae</taxon>
        <taxon>Morus</taxon>
    </lineage>
</organism>
<evidence type="ECO:0000313" key="3">
    <source>
        <dbReference type="Proteomes" id="UP000030645"/>
    </source>
</evidence>
<gene>
    <name evidence="2" type="ORF">L484_027678</name>
</gene>